<accession>A0A1Y1Z115</accession>
<comment type="caution">
    <text evidence="6">The sequence shown here is derived from an EMBL/GenBank/DDBJ whole genome shotgun (WGS) entry which is preliminary data.</text>
</comment>
<dbReference type="HAMAP" id="MF_00373">
    <property type="entry name" value="Ribosomal_bL28"/>
    <property type="match status" value="1"/>
</dbReference>
<dbReference type="STRING" id="1314790.A0A1Y1Z115"/>
<dbReference type="Pfam" id="PF00830">
    <property type="entry name" value="Ribosomal_L28"/>
    <property type="match status" value="1"/>
</dbReference>
<gene>
    <name evidence="6" type="ORF">K493DRAFT_311540</name>
</gene>
<dbReference type="InterPro" id="IPR026569">
    <property type="entry name" value="Ribosomal_bL28"/>
</dbReference>
<dbReference type="GO" id="GO:0006412">
    <property type="term" value="P:translation"/>
    <property type="evidence" value="ECO:0007669"/>
    <property type="project" value="InterPro"/>
</dbReference>
<dbReference type="InterPro" id="IPR034704">
    <property type="entry name" value="Ribosomal_bL28/bL31-like_sf"/>
</dbReference>
<dbReference type="OrthoDB" id="361870at2759"/>
<dbReference type="NCBIfam" id="TIGR00009">
    <property type="entry name" value="L28"/>
    <property type="match status" value="1"/>
</dbReference>
<sequence>MFLTEPMLNACKDTFKRAQRGLFNGKKIQFGNNKPESNHKTRRRWLPNVQEKQLYSQLHDKMFKIKVTASALRTIDKKGGLDRYLLSTRDDKLYSEFGIAMKRDLEILLQRKGWTKNPSTWKLLPPKVDGMAKKPKSKTTLAKSSI</sequence>
<keyword evidence="7" id="KW-1185">Reference proteome</keyword>
<dbReference type="FunCoup" id="A0A1Y1Z115">
    <property type="interactions" value="389"/>
</dbReference>
<reference evidence="6 7" key="1">
    <citation type="submission" date="2016-07" db="EMBL/GenBank/DDBJ databases">
        <title>Pervasive Adenine N6-methylation of Active Genes in Fungi.</title>
        <authorList>
            <consortium name="DOE Joint Genome Institute"/>
            <person name="Mondo S.J."/>
            <person name="Dannebaum R.O."/>
            <person name="Kuo R.C."/>
            <person name="Labutti K."/>
            <person name="Haridas S."/>
            <person name="Kuo A."/>
            <person name="Salamov A."/>
            <person name="Ahrendt S.R."/>
            <person name="Lipzen A."/>
            <person name="Sullivan W."/>
            <person name="Andreopoulos W.B."/>
            <person name="Clum A."/>
            <person name="Lindquist E."/>
            <person name="Daum C."/>
            <person name="Ramamoorthy G.K."/>
            <person name="Gryganskyi A."/>
            <person name="Culley D."/>
            <person name="Magnuson J.K."/>
            <person name="James T.Y."/>
            <person name="O'Malley M.A."/>
            <person name="Stajich J.E."/>
            <person name="Spatafora J.W."/>
            <person name="Visel A."/>
            <person name="Grigoriev I.V."/>
        </authorList>
    </citation>
    <scope>NUCLEOTIDE SEQUENCE [LARGE SCALE GENOMIC DNA]</scope>
    <source>
        <strain evidence="6 7">CBS 931.73</strain>
    </source>
</reference>
<dbReference type="AlphaFoldDB" id="A0A1Y1Z115"/>
<protein>
    <recommendedName>
        <fullName evidence="4">Large ribosomal subunit protein bL28c</fullName>
    </recommendedName>
    <alternativeName>
        <fullName evidence="5">Large ribosomal subunit protein bL28m</fullName>
    </alternativeName>
</protein>
<evidence type="ECO:0000256" key="2">
    <source>
        <dbReference type="ARBA" id="ARBA00022980"/>
    </source>
</evidence>
<name>A0A1Y1Z115_9FUNG</name>
<evidence type="ECO:0000256" key="1">
    <source>
        <dbReference type="ARBA" id="ARBA00008760"/>
    </source>
</evidence>
<proteinExistence type="inferred from homology"/>
<evidence type="ECO:0000256" key="5">
    <source>
        <dbReference type="ARBA" id="ARBA00035269"/>
    </source>
</evidence>
<evidence type="ECO:0000256" key="4">
    <source>
        <dbReference type="ARBA" id="ARBA00035265"/>
    </source>
</evidence>
<dbReference type="InParanoid" id="A0A1Y1Z115"/>
<dbReference type="PANTHER" id="PTHR13528:SF2">
    <property type="entry name" value="LARGE RIBOSOMAL SUBUNIT PROTEIN BL28M"/>
    <property type="match status" value="1"/>
</dbReference>
<evidence type="ECO:0000313" key="6">
    <source>
        <dbReference type="EMBL" id="ORY03978.1"/>
    </source>
</evidence>
<dbReference type="PANTHER" id="PTHR13528">
    <property type="entry name" value="39S RIBOSOMAL PROTEIN L28, MITOCHONDRIAL"/>
    <property type="match status" value="1"/>
</dbReference>
<dbReference type="SUPFAM" id="SSF143800">
    <property type="entry name" value="L28p-like"/>
    <property type="match status" value="1"/>
</dbReference>
<dbReference type="InterPro" id="IPR037147">
    <property type="entry name" value="Ribosomal_bL28_sf"/>
</dbReference>
<evidence type="ECO:0000313" key="7">
    <source>
        <dbReference type="Proteomes" id="UP000193498"/>
    </source>
</evidence>
<dbReference type="Gene3D" id="2.30.170.40">
    <property type="entry name" value="Ribosomal protein L28/L24"/>
    <property type="match status" value="1"/>
</dbReference>
<evidence type="ECO:0000256" key="3">
    <source>
        <dbReference type="ARBA" id="ARBA00023274"/>
    </source>
</evidence>
<dbReference type="GO" id="GO:0003735">
    <property type="term" value="F:structural constituent of ribosome"/>
    <property type="evidence" value="ECO:0007669"/>
    <property type="project" value="InterPro"/>
</dbReference>
<dbReference type="EMBL" id="MCFE01000040">
    <property type="protein sequence ID" value="ORY03978.1"/>
    <property type="molecule type" value="Genomic_DNA"/>
</dbReference>
<comment type="similarity">
    <text evidence="1">Belongs to the bacterial ribosomal protein bL28 family.</text>
</comment>
<keyword evidence="3" id="KW-0687">Ribonucleoprotein</keyword>
<dbReference type="InterPro" id="IPR001383">
    <property type="entry name" value="Ribosomal_bL28_bact-type"/>
</dbReference>
<dbReference type="GO" id="GO:0005762">
    <property type="term" value="C:mitochondrial large ribosomal subunit"/>
    <property type="evidence" value="ECO:0007669"/>
    <property type="project" value="TreeGrafter"/>
</dbReference>
<dbReference type="Proteomes" id="UP000193498">
    <property type="component" value="Unassembled WGS sequence"/>
</dbReference>
<keyword evidence="2" id="KW-0689">Ribosomal protein</keyword>
<organism evidence="6 7">
    <name type="scientific">Basidiobolus meristosporus CBS 931.73</name>
    <dbReference type="NCBI Taxonomy" id="1314790"/>
    <lineage>
        <taxon>Eukaryota</taxon>
        <taxon>Fungi</taxon>
        <taxon>Fungi incertae sedis</taxon>
        <taxon>Zoopagomycota</taxon>
        <taxon>Entomophthoromycotina</taxon>
        <taxon>Basidiobolomycetes</taxon>
        <taxon>Basidiobolales</taxon>
        <taxon>Basidiobolaceae</taxon>
        <taxon>Basidiobolus</taxon>
    </lineage>
</organism>
<dbReference type="FunFam" id="2.30.170.40:FF:000003">
    <property type="entry name" value="54S ribosomal protein L24"/>
    <property type="match status" value="1"/>
</dbReference>